<accession>A0A8H2E1E6</accession>
<sequence length="445" mass="51508">MYRTITTGPALIMEPAAESASARPPLLRLPQELYSDIIGYLGLNDRANLLRVCKSLYHLTYPYLWRTIDSNIYTLDRREISIFTVQIKNVSKLSEITQELGADALGFRHIKELRFGSGDFESYSPWVKMGLLDVICDQITSKKMEILKVKFNWEKFKQKDDDCVIKFLKILKNYSELNIKRPSIVAVQNGLALTFPFDLFALECFSSLKIGLNTSLSRTPPTEELVKDIEVLTKVLAGAVSLKHLRVEGNRFLNDSPCPIGQLQPQLSQLQDAITNLKQLNTLELALMLFHPSFFIVPPQNVKRLHLTPIVSVAWWRQFAQCLLPNVEKLVIYPHHMRRKYMGEAATWWSNTDPEANQADPGDFVFKLHNLAVESLRIFETDCYSYYCPEDFLELVVQRNPGLGERQRQKYLDMQREWKAHPRDFFLYGEKTRWDIDPRTGQIKQ</sequence>
<evidence type="ECO:0000313" key="3">
    <source>
        <dbReference type="Proteomes" id="UP000297595"/>
    </source>
</evidence>
<evidence type="ECO:0000259" key="1">
    <source>
        <dbReference type="PROSITE" id="PS50181"/>
    </source>
</evidence>
<protein>
    <recommendedName>
        <fullName evidence="1">F-box domain-containing protein</fullName>
    </recommendedName>
</protein>
<dbReference type="Proteomes" id="UP000297595">
    <property type="component" value="Unassembled WGS sequence"/>
</dbReference>
<organism evidence="2 3">
    <name type="scientific">Orbilia oligospora</name>
    <name type="common">Nematode-trapping fungus</name>
    <name type="synonym">Arthrobotrys oligospora</name>
    <dbReference type="NCBI Taxonomy" id="2813651"/>
    <lineage>
        <taxon>Eukaryota</taxon>
        <taxon>Fungi</taxon>
        <taxon>Dikarya</taxon>
        <taxon>Ascomycota</taxon>
        <taxon>Pezizomycotina</taxon>
        <taxon>Orbiliomycetes</taxon>
        <taxon>Orbiliales</taxon>
        <taxon>Orbiliaceae</taxon>
        <taxon>Orbilia</taxon>
    </lineage>
</organism>
<comment type="caution">
    <text evidence="2">The sequence shown here is derived from an EMBL/GenBank/DDBJ whole genome shotgun (WGS) entry which is preliminary data.</text>
</comment>
<dbReference type="InterPro" id="IPR001810">
    <property type="entry name" value="F-box_dom"/>
</dbReference>
<dbReference type="PROSITE" id="PS50181">
    <property type="entry name" value="FBOX"/>
    <property type="match status" value="1"/>
</dbReference>
<feature type="domain" description="F-box" evidence="1">
    <location>
        <begin position="23"/>
        <end position="68"/>
    </location>
</feature>
<dbReference type="InterPro" id="IPR036047">
    <property type="entry name" value="F-box-like_dom_sf"/>
</dbReference>
<dbReference type="Pfam" id="PF12937">
    <property type="entry name" value="F-box-like"/>
    <property type="match status" value="1"/>
</dbReference>
<dbReference type="EMBL" id="SOZJ01000002">
    <property type="protein sequence ID" value="TGJ70790.1"/>
    <property type="molecule type" value="Genomic_DNA"/>
</dbReference>
<evidence type="ECO:0000313" key="2">
    <source>
        <dbReference type="EMBL" id="TGJ70790.1"/>
    </source>
</evidence>
<proteinExistence type="predicted"/>
<name>A0A8H2E1E6_ORBOL</name>
<dbReference type="SUPFAM" id="SSF81383">
    <property type="entry name" value="F-box domain"/>
    <property type="match status" value="1"/>
</dbReference>
<dbReference type="AlphaFoldDB" id="A0A8H2E1E6"/>
<dbReference type="Gene3D" id="1.20.1280.50">
    <property type="match status" value="1"/>
</dbReference>
<gene>
    <name evidence="2" type="ORF">EYR41_002810</name>
</gene>
<reference evidence="2 3" key="1">
    <citation type="submission" date="2019-03" db="EMBL/GenBank/DDBJ databases">
        <title>Nematode-trapping fungi genome.</title>
        <authorList>
            <person name="Vidal-Diez De Ulzurrun G."/>
        </authorList>
    </citation>
    <scope>NUCLEOTIDE SEQUENCE [LARGE SCALE GENOMIC DNA]</scope>
    <source>
        <strain evidence="2 3">TWF154</strain>
    </source>
</reference>